<dbReference type="EMBL" id="AMQN01006457">
    <property type="status" value="NOT_ANNOTATED_CDS"/>
    <property type="molecule type" value="Genomic_DNA"/>
</dbReference>
<reference evidence="5" key="1">
    <citation type="submission" date="2012-12" db="EMBL/GenBank/DDBJ databases">
        <authorList>
            <person name="Hellsten U."/>
            <person name="Grimwood J."/>
            <person name="Chapman J.A."/>
            <person name="Shapiro H."/>
            <person name="Aerts A."/>
            <person name="Otillar R.P."/>
            <person name="Terry A.Y."/>
            <person name="Boore J.L."/>
            <person name="Simakov O."/>
            <person name="Marletaz F."/>
            <person name="Cho S.-J."/>
            <person name="Edsinger-Gonzales E."/>
            <person name="Havlak P."/>
            <person name="Kuo D.-H."/>
            <person name="Larsson T."/>
            <person name="Lv J."/>
            <person name="Arendt D."/>
            <person name="Savage R."/>
            <person name="Osoegawa K."/>
            <person name="de Jong P."/>
            <person name="Lindberg D.R."/>
            <person name="Seaver E.C."/>
            <person name="Weisblat D.A."/>
            <person name="Putnam N.H."/>
            <person name="Grigoriev I.V."/>
            <person name="Rokhsar D.S."/>
        </authorList>
    </citation>
    <scope>NUCLEOTIDE SEQUENCE</scope>
    <source>
        <strain evidence="5">I ESC-2004</strain>
    </source>
</reference>
<gene>
    <name evidence="3" type="ORF">CAPTEDRAFT_200729</name>
</gene>
<feature type="signal peptide" evidence="2">
    <location>
        <begin position="1"/>
        <end position="21"/>
    </location>
</feature>
<evidence type="ECO:0000256" key="1">
    <source>
        <dbReference type="SAM" id="MobiDB-lite"/>
    </source>
</evidence>
<dbReference type="EMBL" id="KB298404">
    <property type="protein sequence ID" value="ELU09250.1"/>
    <property type="molecule type" value="Genomic_DNA"/>
</dbReference>
<dbReference type="OrthoDB" id="6130485at2759"/>
<evidence type="ECO:0000313" key="4">
    <source>
        <dbReference type="EnsemblMetazoa" id="CapteP200729"/>
    </source>
</evidence>
<dbReference type="STRING" id="283909.R7USS2"/>
<sequence>MSINASFCLFLLSLFGDEALQEECRKICDQFPDILKPELGKLKDLEREVQFNETIEQSVFCKPPFSKSNEAGTKRGIWECTHAFNAGCTALPPVRKAVLPGQSKLKLRVCVDYSVRVNPELEPHRQPMTSPETFMERLRGGNGFRKAGLNSYSTTAETGPAHAHLSDPSEATSLGDEFLI</sequence>
<evidence type="ECO:0000313" key="3">
    <source>
        <dbReference type="EMBL" id="ELU09250.1"/>
    </source>
</evidence>
<reference evidence="4" key="3">
    <citation type="submission" date="2015-06" db="UniProtKB">
        <authorList>
            <consortium name="EnsemblMetazoa"/>
        </authorList>
    </citation>
    <scope>IDENTIFICATION</scope>
</reference>
<feature type="chain" id="PRO_5008788389" description="Secreted protein" evidence="2">
    <location>
        <begin position="22"/>
        <end position="180"/>
    </location>
</feature>
<keyword evidence="5" id="KW-1185">Reference proteome</keyword>
<dbReference type="Proteomes" id="UP000014760">
    <property type="component" value="Unassembled WGS sequence"/>
</dbReference>
<organism evidence="3">
    <name type="scientific">Capitella teleta</name>
    <name type="common">Polychaete worm</name>
    <dbReference type="NCBI Taxonomy" id="283909"/>
    <lineage>
        <taxon>Eukaryota</taxon>
        <taxon>Metazoa</taxon>
        <taxon>Spiralia</taxon>
        <taxon>Lophotrochozoa</taxon>
        <taxon>Annelida</taxon>
        <taxon>Polychaeta</taxon>
        <taxon>Sedentaria</taxon>
        <taxon>Scolecida</taxon>
        <taxon>Capitellidae</taxon>
        <taxon>Capitella</taxon>
    </lineage>
</organism>
<dbReference type="HOGENOM" id="CLU_1497625_0_0_1"/>
<feature type="region of interest" description="Disordered" evidence="1">
    <location>
        <begin position="150"/>
        <end position="180"/>
    </location>
</feature>
<accession>R7USS2</accession>
<dbReference type="AlphaFoldDB" id="R7USS2"/>
<name>R7USS2_CAPTE</name>
<protein>
    <recommendedName>
        <fullName evidence="6">Secreted protein</fullName>
    </recommendedName>
</protein>
<keyword evidence="2" id="KW-0732">Signal</keyword>
<dbReference type="EnsemblMetazoa" id="CapteT200729">
    <property type="protein sequence ID" value="CapteP200729"/>
    <property type="gene ID" value="CapteG200729"/>
</dbReference>
<evidence type="ECO:0000256" key="2">
    <source>
        <dbReference type="SAM" id="SignalP"/>
    </source>
</evidence>
<evidence type="ECO:0000313" key="5">
    <source>
        <dbReference type="Proteomes" id="UP000014760"/>
    </source>
</evidence>
<evidence type="ECO:0008006" key="6">
    <source>
        <dbReference type="Google" id="ProtNLM"/>
    </source>
</evidence>
<reference evidence="3 5" key="2">
    <citation type="journal article" date="2013" name="Nature">
        <title>Insights into bilaterian evolution from three spiralian genomes.</title>
        <authorList>
            <person name="Simakov O."/>
            <person name="Marletaz F."/>
            <person name="Cho S.J."/>
            <person name="Edsinger-Gonzales E."/>
            <person name="Havlak P."/>
            <person name="Hellsten U."/>
            <person name="Kuo D.H."/>
            <person name="Larsson T."/>
            <person name="Lv J."/>
            <person name="Arendt D."/>
            <person name="Savage R."/>
            <person name="Osoegawa K."/>
            <person name="de Jong P."/>
            <person name="Grimwood J."/>
            <person name="Chapman J.A."/>
            <person name="Shapiro H."/>
            <person name="Aerts A."/>
            <person name="Otillar R.P."/>
            <person name="Terry A.Y."/>
            <person name="Boore J.L."/>
            <person name="Grigoriev I.V."/>
            <person name="Lindberg D.R."/>
            <person name="Seaver E.C."/>
            <person name="Weisblat D.A."/>
            <person name="Putnam N.H."/>
            <person name="Rokhsar D.S."/>
        </authorList>
    </citation>
    <scope>NUCLEOTIDE SEQUENCE</scope>
    <source>
        <strain evidence="3 5">I ESC-2004</strain>
    </source>
</reference>
<proteinExistence type="predicted"/>